<gene>
    <name evidence="4" type="ORF">EYB53_021125</name>
</gene>
<evidence type="ECO:0000313" key="5">
    <source>
        <dbReference type="Proteomes" id="UP001193081"/>
    </source>
</evidence>
<dbReference type="Pfam" id="PF14011">
    <property type="entry name" value="ESX-1_EspG"/>
    <property type="match status" value="1"/>
</dbReference>
<reference evidence="4 5" key="1">
    <citation type="submission" date="2021-03" db="EMBL/GenBank/DDBJ databases">
        <authorList>
            <person name="Grouzdev D.S."/>
        </authorList>
    </citation>
    <scope>NUCLEOTIDE SEQUENCE [LARGE SCALE GENOMIC DNA]</scope>
    <source>
        <strain evidence="4 5">M50-1</strain>
    </source>
</reference>
<evidence type="ECO:0000256" key="3">
    <source>
        <dbReference type="ARBA" id="ARBA00022490"/>
    </source>
</evidence>
<comment type="caution">
    <text evidence="4">The sequence shown here is derived from an EMBL/GenBank/DDBJ whole genome shotgun (WGS) entry which is preliminary data.</text>
</comment>
<sequence>MPPEQSAPPATAFTISQTELESLQEASANEAETLVARLQASGADAPTAGLFAELLSNPRDSAICQAINRTQNEAEEQTLTFTILSNHHGFWLMQTTADGALNCQPAAAADLRAALAQVADRLHEKY</sequence>
<evidence type="ECO:0000313" key="4">
    <source>
        <dbReference type="EMBL" id="MBP1468227.1"/>
    </source>
</evidence>
<accession>A0ABS4DFL5</accession>
<comment type="subcellular location">
    <subcellularLocation>
        <location evidence="1">Cytoplasm</location>
    </subcellularLocation>
</comment>
<protein>
    <submittedName>
        <fullName evidence="4">ESX secretion-associated protein EspG</fullName>
    </submittedName>
</protein>
<evidence type="ECO:0000256" key="1">
    <source>
        <dbReference type="ARBA" id="ARBA00004496"/>
    </source>
</evidence>
<proteinExistence type="inferred from homology"/>
<comment type="similarity">
    <text evidence="2">Belongs to the EspG family.</text>
</comment>
<keyword evidence="5" id="KW-1185">Reference proteome</keyword>
<keyword evidence="3" id="KW-0963">Cytoplasm</keyword>
<organism evidence="4 5">
    <name type="scientific">Candidatus Chloroploca mongolica</name>
    <dbReference type="NCBI Taxonomy" id="2528176"/>
    <lineage>
        <taxon>Bacteria</taxon>
        <taxon>Bacillati</taxon>
        <taxon>Chloroflexota</taxon>
        <taxon>Chloroflexia</taxon>
        <taxon>Chloroflexales</taxon>
        <taxon>Chloroflexineae</taxon>
        <taxon>Oscillochloridaceae</taxon>
        <taxon>Candidatus Chloroploca</taxon>
    </lineage>
</organism>
<dbReference type="InterPro" id="IPR025734">
    <property type="entry name" value="EspG"/>
</dbReference>
<evidence type="ECO:0000256" key="2">
    <source>
        <dbReference type="ARBA" id="ARBA00006411"/>
    </source>
</evidence>
<dbReference type="EMBL" id="SIJK02000060">
    <property type="protein sequence ID" value="MBP1468227.1"/>
    <property type="molecule type" value="Genomic_DNA"/>
</dbReference>
<dbReference type="RefSeq" id="WP_135480769.1">
    <property type="nucleotide sequence ID" value="NZ_SIJK02000060.1"/>
</dbReference>
<name>A0ABS4DFL5_9CHLR</name>
<dbReference type="Proteomes" id="UP001193081">
    <property type="component" value="Unassembled WGS sequence"/>
</dbReference>